<dbReference type="SMART" id="SM00020">
    <property type="entry name" value="Tryp_SPc"/>
    <property type="match status" value="1"/>
</dbReference>
<dbReference type="Pfam" id="PF00089">
    <property type="entry name" value="Trypsin"/>
    <property type="match status" value="1"/>
</dbReference>
<dbReference type="InterPro" id="IPR018114">
    <property type="entry name" value="TRYPSIN_HIS"/>
</dbReference>
<evidence type="ECO:0000256" key="1">
    <source>
        <dbReference type="ARBA" id="ARBA00023157"/>
    </source>
</evidence>
<dbReference type="InterPro" id="IPR001254">
    <property type="entry name" value="Trypsin_dom"/>
</dbReference>
<feature type="signal peptide" evidence="3">
    <location>
        <begin position="1"/>
        <end position="21"/>
    </location>
</feature>
<accession>A0AAE1LQ88</accession>
<evidence type="ECO:0000313" key="6">
    <source>
        <dbReference type="Proteomes" id="UP001219518"/>
    </source>
</evidence>
<feature type="chain" id="PRO_5041976247" evidence="3">
    <location>
        <begin position="22"/>
        <end position="359"/>
    </location>
</feature>
<dbReference type="PANTHER" id="PTHR24252">
    <property type="entry name" value="ACROSIN-RELATED"/>
    <property type="match status" value="1"/>
</dbReference>
<evidence type="ECO:0000256" key="2">
    <source>
        <dbReference type="SAM" id="MobiDB-lite"/>
    </source>
</evidence>
<evidence type="ECO:0000256" key="3">
    <source>
        <dbReference type="SAM" id="SignalP"/>
    </source>
</evidence>
<proteinExistence type="predicted"/>
<dbReference type="CDD" id="cd00190">
    <property type="entry name" value="Tryp_SPc"/>
    <property type="match status" value="1"/>
</dbReference>
<keyword evidence="1" id="KW-1015">Disulfide bond</keyword>
<keyword evidence="3" id="KW-0732">Signal</keyword>
<dbReference type="PROSITE" id="PS00134">
    <property type="entry name" value="TRYPSIN_HIS"/>
    <property type="match status" value="1"/>
</dbReference>
<reference evidence="5" key="2">
    <citation type="journal article" date="2023" name="BMC Genomics">
        <title>Pest status, molecular evolution, and epigenetic factors derived from the genome assembly of Frankliniella fusca, a thysanopteran phytovirus vector.</title>
        <authorList>
            <person name="Catto M.A."/>
            <person name="Labadie P.E."/>
            <person name="Jacobson A.L."/>
            <person name="Kennedy G.G."/>
            <person name="Srinivasan R."/>
            <person name="Hunt B.G."/>
        </authorList>
    </citation>
    <scope>NUCLEOTIDE SEQUENCE</scope>
    <source>
        <strain evidence="5">PL_HMW_Pooled</strain>
    </source>
</reference>
<dbReference type="PANTHER" id="PTHR24252:SF7">
    <property type="entry name" value="HYALIN"/>
    <property type="match status" value="1"/>
</dbReference>
<feature type="region of interest" description="Disordered" evidence="2">
    <location>
        <begin position="53"/>
        <end position="76"/>
    </location>
</feature>
<dbReference type="InterPro" id="IPR009003">
    <property type="entry name" value="Peptidase_S1_PA"/>
</dbReference>
<dbReference type="PRINTS" id="PR00722">
    <property type="entry name" value="CHYMOTRYPSIN"/>
</dbReference>
<feature type="domain" description="Peptidase S1" evidence="4">
    <location>
        <begin position="115"/>
        <end position="354"/>
    </location>
</feature>
<sequence length="359" mass="38648">MKCVTLTCLLALGWAAACVSAEPPLRSAMPLLPSLEERQLLLAKARAHPDRLQRLPSPAGVLGRAQPHSRAPRSLAELNQNRTRSLYVRRAAAGAQPVREPQPASAGRVSAGLRIVNGNKAVLGQFPWQAGVLANFGASGKAWCGGSILHSRWILTAGHCVDDQAIDYTISVGSLGSEQGSEPSRVVFKGVNEFYQHPAYNPYFIDNDVALIKVPSAIPFNAWCGPVRLPSYSMAADMMVGKTGTVSGWGLTKDNDKWITSDLMYVQNTIDDGKACFNYYGNSWIPNKICVQTKDLHSFCSGDSGGAFTIVEEDGAHTQLGIVSFGARKGCAFGLPTAYTRVASFLDFISETTNIAIRD</sequence>
<dbReference type="GO" id="GO:0004252">
    <property type="term" value="F:serine-type endopeptidase activity"/>
    <property type="evidence" value="ECO:0007669"/>
    <property type="project" value="InterPro"/>
</dbReference>
<dbReference type="AlphaFoldDB" id="A0AAE1LQ88"/>
<organism evidence="5 6">
    <name type="scientific">Frankliniella fusca</name>
    <dbReference type="NCBI Taxonomy" id="407009"/>
    <lineage>
        <taxon>Eukaryota</taxon>
        <taxon>Metazoa</taxon>
        <taxon>Ecdysozoa</taxon>
        <taxon>Arthropoda</taxon>
        <taxon>Hexapoda</taxon>
        <taxon>Insecta</taxon>
        <taxon>Pterygota</taxon>
        <taxon>Neoptera</taxon>
        <taxon>Paraneoptera</taxon>
        <taxon>Thysanoptera</taxon>
        <taxon>Terebrantia</taxon>
        <taxon>Thripoidea</taxon>
        <taxon>Thripidae</taxon>
        <taxon>Frankliniella</taxon>
    </lineage>
</organism>
<reference evidence="5" key="1">
    <citation type="submission" date="2021-07" db="EMBL/GenBank/DDBJ databases">
        <authorList>
            <person name="Catto M.A."/>
            <person name="Jacobson A."/>
            <person name="Kennedy G."/>
            <person name="Labadie P."/>
            <person name="Hunt B.G."/>
            <person name="Srinivasan R."/>
        </authorList>
    </citation>
    <scope>NUCLEOTIDE SEQUENCE</scope>
    <source>
        <strain evidence="5">PL_HMW_Pooled</strain>
        <tissue evidence="5">Head</tissue>
    </source>
</reference>
<dbReference type="InterPro" id="IPR043504">
    <property type="entry name" value="Peptidase_S1_PA_chymotrypsin"/>
</dbReference>
<name>A0AAE1LQ88_9NEOP</name>
<comment type="caution">
    <text evidence="5">The sequence shown here is derived from an EMBL/GenBank/DDBJ whole genome shotgun (WGS) entry which is preliminary data.</text>
</comment>
<evidence type="ECO:0000259" key="4">
    <source>
        <dbReference type="PROSITE" id="PS50240"/>
    </source>
</evidence>
<gene>
    <name evidence="5" type="ORF">KUF71_016843</name>
</gene>
<dbReference type="FunFam" id="2.40.10.10:FF:000068">
    <property type="entry name" value="transmembrane protease serine 2"/>
    <property type="match status" value="1"/>
</dbReference>
<dbReference type="Proteomes" id="UP001219518">
    <property type="component" value="Unassembled WGS sequence"/>
</dbReference>
<dbReference type="EMBL" id="JAHWGI010001337">
    <property type="protein sequence ID" value="KAK3928596.1"/>
    <property type="molecule type" value="Genomic_DNA"/>
</dbReference>
<dbReference type="Gene3D" id="2.40.10.10">
    <property type="entry name" value="Trypsin-like serine proteases"/>
    <property type="match status" value="1"/>
</dbReference>
<dbReference type="SUPFAM" id="SSF50494">
    <property type="entry name" value="Trypsin-like serine proteases"/>
    <property type="match status" value="1"/>
</dbReference>
<dbReference type="InterPro" id="IPR001314">
    <property type="entry name" value="Peptidase_S1A"/>
</dbReference>
<protein>
    <submittedName>
        <fullName evidence="5">Collagenase</fullName>
    </submittedName>
</protein>
<keyword evidence="6" id="KW-1185">Reference proteome</keyword>
<dbReference type="GO" id="GO:0006508">
    <property type="term" value="P:proteolysis"/>
    <property type="evidence" value="ECO:0007669"/>
    <property type="project" value="InterPro"/>
</dbReference>
<evidence type="ECO:0000313" key="5">
    <source>
        <dbReference type="EMBL" id="KAK3928596.1"/>
    </source>
</evidence>
<dbReference type="PROSITE" id="PS51257">
    <property type="entry name" value="PROKAR_LIPOPROTEIN"/>
    <property type="match status" value="1"/>
</dbReference>
<dbReference type="PROSITE" id="PS50240">
    <property type="entry name" value="TRYPSIN_DOM"/>
    <property type="match status" value="1"/>
</dbReference>